<dbReference type="Gene3D" id="3.40.50.150">
    <property type="entry name" value="Vaccinia Virus protein VP39"/>
    <property type="match status" value="1"/>
</dbReference>
<feature type="non-terminal residue" evidence="1">
    <location>
        <position position="1"/>
    </location>
</feature>
<dbReference type="Pfam" id="PF13489">
    <property type="entry name" value="Methyltransf_23"/>
    <property type="match status" value="1"/>
</dbReference>
<name>A0A9N9JG52_9GLOM</name>
<dbReference type="Proteomes" id="UP000789342">
    <property type="component" value="Unassembled WGS sequence"/>
</dbReference>
<dbReference type="GO" id="GO:0008168">
    <property type="term" value="F:methyltransferase activity"/>
    <property type="evidence" value="ECO:0007669"/>
    <property type="project" value="TreeGrafter"/>
</dbReference>
<dbReference type="OrthoDB" id="2013972at2759"/>
<organism evidence="1 2">
    <name type="scientific">Acaulospora morrowiae</name>
    <dbReference type="NCBI Taxonomy" id="94023"/>
    <lineage>
        <taxon>Eukaryota</taxon>
        <taxon>Fungi</taxon>
        <taxon>Fungi incertae sedis</taxon>
        <taxon>Mucoromycota</taxon>
        <taxon>Glomeromycotina</taxon>
        <taxon>Glomeromycetes</taxon>
        <taxon>Diversisporales</taxon>
        <taxon>Acaulosporaceae</taxon>
        <taxon>Acaulospora</taxon>
    </lineage>
</organism>
<sequence>EEPNYEWLEGRACESDQIDPYSLPNDSSEIDKLHLQHYIIRYALNSYFMAPIDMSKIERVCDVGCGSGIWSMENAAMFPGTSFVGIDVRTMSPEEVRPSNWEFRYCNIFEGLNFPRNHFDYIYQRSMLSSIPEKKWNYVIKELIRCTKPGGYIELTEMQIGLHNQGPYLKKLHHHVNKAFELRGIYQRTIKRLPKLLSKSGLVDVNVRSISVPCGYWGGQ</sequence>
<dbReference type="PANTHER" id="PTHR43591:SF24">
    <property type="entry name" value="2-METHOXY-6-POLYPRENYL-1,4-BENZOQUINOL METHYLASE, MITOCHONDRIAL"/>
    <property type="match status" value="1"/>
</dbReference>
<evidence type="ECO:0000313" key="1">
    <source>
        <dbReference type="EMBL" id="CAG8777686.1"/>
    </source>
</evidence>
<feature type="non-terminal residue" evidence="1">
    <location>
        <position position="220"/>
    </location>
</feature>
<accession>A0A9N9JG52</accession>
<gene>
    <name evidence="1" type="ORF">AMORRO_LOCUS17056</name>
</gene>
<dbReference type="InterPro" id="IPR029063">
    <property type="entry name" value="SAM-dependent_MTases_sf"/>
</dbReference>
<dbReference type="SUPFAM" id="SSF53335">
    <property type="entry name" value="S-adenosyl-L-methionine-dependent methyltransferases"/>
    <property type="match status" value="1"/>
</dbReference>
<protein>
    <submittedName>
        <fullName evidence="1">14848_t:CDS:1</fullName>
    </submittedName>
</protein>
<proteinExistence type="predicted"/>
<keyword evidence="2" id="KW-1185">Reference proteome</keyword>
<comment type="caution">
    <text evidence="1">The sequence shown here is derived from an EMBL/GenBank/DDBJ whole genome shotgun (WGS) entry which is preliminary data.</text>
</comment>
<dbReference type="AlphaFoldDB" id="A0A9N9JG52"/>
<reference evidence="1" key="1">
    <citation type="submission" date="2021-06" db="EMBL/GenBank/DDBJ databases">
        <authorList>
            <person name="Kallberg Y."/>
            <person name="Tangrot J."/>
            <person name="Rosling A."/>
        </authorList>
    </citation>
    <scope>NUCLEOTIDE SEQUENCE</scope>
    <source>
        <strain evidence="1">CL551</strain>
    </source>
</reference>
<dbReference type="CDD" id="cd02440">
    <property type="entry name" value="AdoMet_MTases"/>
    <property type="match status" value="1"/>
</dbReference>
<dbReference type="EMBL" id="CAJVPV010050358">
    <property type="protein sequence ID" value="CAG8777686.1"/>
    <property type="molecule type" value="Genomic_DNA"/>
</dbReference>
<evidence type="ECO:0000313" key="2">
    <source>
        <dbReference type="Proteomes" id="UP000789342"/>
    </source>
</evidence>
<dbReference type="PANTHER" id="PTHR43591">
    <property type="entry name" value="METHYLTRANSFERASE"/>
    <property type="match status" value="1"/>
</dbReference>